<evidence type="ECO:0000313" key="5">
    <source>
        <dbReference type="Proteomes" id="UP000726737"/>
    </source>
</evidence>
<comment type="similarity">
    <text evidence="1">Belongs to the PPR family. P subfamily.</text>
</comment>
<name>A0A9P6Q262_9FUNG</name>
<dbReference type="AlphaFoldDB" id="A0A9P6Q262"/>
<dbReference type="Pfam" id="PF01535">
    <property type="entry name" value="PPR"/>
    <property type="match status" value="1"/>
</dbReference>
<feature type="repeat" description="PPR" evidence="2">
    <location>
        <begin position="681"/>
        <end position="715"/>
    </location>
</feature>
<feature type="repeat" description="PPR" evidence="2">
    <location>
        <begin position="483"/>
        <end position="517"/>
    </location>
</feature>
<keyword evidence="4" id="KW-0418">Kinase</keyword>
<dbReference type="OrthoDB" id="185373at2759"/>
<keyword evidence="5" id="KW-1185">Reference proteome</keyword>
<feature type="compositionally biased region" description="Low complexity" evidence="3">
    <location>
        <begin position="1135"/>
        <end position="1149"/>
    </location>
</feature>
<dbReference type="PROSITE" id="PS51375">
    <property type="entry name" value="PPR"/>
    <property type="match status" value="3"/>
</dbReference>
<dbReference type="GO" id="GO:0016301">
    <property type="term" value="F:kinase activity"/>
    <property type="evidence" value="ECO:0007669"/>
    <property type="project" value="UniProtKB-KW"/>
</dbReference>
<reference evidence="4" key="1">
    <citation type="journal article" date="2020" name="Fungal Divers.">
        <title>Resolving the Mortierellaceae phylogeny through synthesis of multi-gene phylogenetics and phylogenomics.</title>
        <authorList>
            <person name="Vandepol N."/>
            <person name="Liber J."/>
            <person name="Desiro A."/>
            <person name="Na H."/>
            <person name="Kennedy M."/>
            <person name="Barry K."/>
            <person name="Grigoriev I.V."/>
            <person name="Miller A.N."/>
            <person name="O'Donnell K."/>
            <person name="Stajich J.E."/>
            <person name="Bonito G."/>
        </authorList>
    </citation>
    <scope>NUCLEOTIDE SEQUENCE</scope>
    <source>
        <strain evidence="4">KOD948</strain>
    </source>
</reference>
<dbReference type="Pfam" id="PF13041">
    <property type="entry name" value="PPR_2"/>
    <property type="match status" value="2"/>
</dbReference>
<accession>A0A9P6Q262</accession>
<evidence type="ECO:0000256" key="1">
    <source>
        <dbReference type="ARBA" id="ARBA00007626"/>
    </source>
</evidence>
<evidence type="ECO:0000256" key="2">
    <source>
        <dbReference type="PROSITE-ProRule" id="PRU00708"/>
    </source>
</evidence>
<dbReference type="InterPro" id="IPR050872">
    <property type="entry name" value="PPR_P_subfamily"/>
</dbReference>
<sequence>MTLHPHLYSPVKHTQRFCSVSRPITFARSYHRSPKAQSRSMLAETVEASESTAEHGVSRVSGQSTTRESVRESVNGAGKNNTSSIASPASRTSGTVTTMPNHAPLFSRPLKTRRWPLGGVTKDPNSSAPSYRIQESWEESYQFDGHEFNPFTDVPATSKIIQRLGTHSDDMVSNTEGATNDFWAISSLPRAAQSRVEILRAGARIRHQNANSRATLEDALGVSRNATDQRTTEGSLEQGIASISGQQLKVAQKRLVDALIRKLSSGNLSNIIRQKLVSDLQLIGQATLLQLGMPVAFAVETENKYDVIGTGLDTLVSKLPNTSYTPWVAEFVNVLDGYGMLQNMDYTNLYRLQRNLSHASSPHESASSSRFRQELPEESAAAALERVLRVRNANKIDHNEWKVQTRRFRLELAVARLTGIMPGEKDYLKFMKSCLKASQYRELELVFHHFIEFHDGQQKQPATRRQEHQQIIPLSGTEDRAPSEMMYREYIKALARQGRMEHAQEVFSSMKRKNVLPSVVIYGVMLDGYGRQMDLQKMGWTLKALQSAGFSPTLEIYTSLMANYIRANELDRANEVYCQLKHRADLALDRQCKNVVEHLTRLRNIRGGERSSLFQDTIATMQEELANAAEQGTQESGELSPPRLNLVISFNHKLKRHTDSNNTPHFVKVFKELRQLGLQPNTTTYNILLDALMDSGKVEDGLLVLEHMKTTTVGKPDAVTYSTLIRGTIEKEMVDLGWSLYDEMMRLPLAPTLHTYSALFELVGLDPRSKLGHAVVKDHYIPGHQRIRFPIKAPIEERVGLNFAGQLYNQLCNQGLKPNQHTFGGLLSLTVRHGFMQSTRHVYLEMLYKKVEPNTAIMTMLIKGFSLQRDFESGWRVWRNMVETDIPRNVITYHHLIRLCERSLNNPEGIVEILNSPSSNGLGASPKKARKPMPEKKMTKAEKRKLERERLKVYSQVMTKKPLENTSRIPLAIWTEIRDQMSLDHVHWSRVQQYRTKFVDHSIWDPIAKETGPIMSVSEPGMSDKEENVRQSRLNTVLESPGVFSTGNDGDRLEDGHGLGDLYSTTRVAKQQGDDYSKPTVMIKEVLDGGGDAFTLKRAPRSFLVLNWNEEGNMPMLKKDMYAIAAGADAIAADAGPNAADVDPNAADAECNDDEREKST</sequence>
<organism evidence="4 5">
    <name type="scientific">Mortierella polycephala</name>
    <dbReference type="NCBI Taxonomy" id="41804"/>
    <lineage>
        <taxon>Eukaryota</taxon>
        <taxon>Fungi</taxon>
        <taxon>Fungi incertae sedis</taxon>
        <taxon>Mucoromycota</taxon>
        <taxon>Mortierellomycotina</taxon>
        <taxon>Mortierellomycetes</taxon>
        <taxon>Mortierellales</taxon>
        <taxon>Mortierellaceae</taxon>
        <taxon>Mortierella</taxon>
    </lineage>
</organism>
<comment type="caution">
    <text evidence="4">The sequence shown here is derived from an EMBL/GenBank/DDBJ whole genome shotgun (WGS) entry which is preliminary data.</text>
</comment>
<dbReference type="Gene3D" id="1.25.40.10">
    <property type="entry name" value="Tetratricopeptide repeat domain"/>
    <property type="match status" value="3"/>
</dbReference>
<dbReference type="PANTHER" id="PTHR46128:SF329">
    <property type="entry name" value="MITOCHONDRIAL GROUP I INTRON SPLICING FACTOR DMR1"/>
    <property type="match status" value="1"/>
</dbReference>
<dbReference type="PANTHER" id="PTHR46128">
    <property type="entry name" value="MITOCHONDRIAL GROUP I INTRON SPLICING FACTOR CCM1"/>
    <property type="match status" value="1"/>
</dbReference>
<feature type="compositionally biased region" description="Polar residues" evidence="3">
    <location>
        <begin position="78"/>
        <end position="100"/>
    </location>
</feature>
<dbReference type="InterPro" id="IPR011990">
    <property type="entry name" value="TPR-like_helical_dom_sf"/>
</dbReference>
<gene>
    <name evidence="4" type="primary">PPR2</name>
    <name evidence="4" type="ORF">BG011_004228</name>
</gene>
<feature type="repeat" description="PPR" evidence="2">
    <location>
        <begin position="717"/>
        <end position="751"/>
    </location>
</feature>
<evidence type="ECO:0000256" key="3">
    <source>
        <dbReference type="SAM" id="MobiDB-lite"/>
    </source>
</evidence>
<dbReference type="EMBL" id="JAAAJA010000277">
    <property type="protein sequence ID" value="KAG0256999.1"/>
    <property type="molecule type" value="Genomic_DNA"/>
</dbReference>
<feature type="region of interest" description="Disordered" evidence="3">
    <location>
        <begin position="31"/>
        <end position="129"/>
    </location>
</feature>
<feature type="compositionally biased region" description="Basic and acidic residues" evidence="3">
    <location>
        <begin position="932"/>
        <end position="943"/>
    </location>
</feature>
<evidence type="ECO:0000313" key="4">
    <source>
        <dbReference type="EMBL" id="KAG0256999.1"/>
    </source>
</evidence>
<proteinExistence type="inferred from homology"/>
<feature type="region of interest" description="Disordered" evidence="3">
    <location>
        <begin position="920"/>
        <end position="943"/>
    </location>
</feature>
<dbReference type="Proteomes" id="UP000726737">
    <property type="component" value="Unassembled WGS sequence"/>
</dbReference>
<dbReference type="NCBIfam" id="TIGR00756">
    <property type="entry name" value="PPR"/>
    <property type="match status" value="4"/>
</dbReference>
<protein>
    <submittedName>
        <fullName evidence="4">Serine/threonine kinase</fullName>
    </submittedName>
</protein>
<keyword evidence="4" id="KW-0808">Transferase</keyword>
<dbReference type="InterPro" id="IPR002885">
    <property type="entry name" value="PPR_rpt"/>
</dbReference>
<feature type="region of interest" description="Disordered" evidence="3">
    <location>
        <begin position="1135"/>
        <end position="1160"/>
    </location>
</feature>